<dbReference type="STRING" id="453304.ATC03_07920"/>
<dbReference type="AlphaFoldDB" id="A0A191WEM8"/>
<sequence>MTLDAVVSGYVKGMTDAAVATQKLDTAAGKLAAQQQAFDGIGKGALAVGAFAAAGVGLAVAKFADFDKAMSNVQAATHESASNMDLLRDAALEAGRTTVFSATESSAAIEELSKAGLSTAEILDGALSGALDLAAAGGLEVAQAAEIAATTLAQFNLEGSETEHIADLLAAGAGKASGEVSDLSAALAQSGQVASATGLTVEETTGALAAFAQAGLKGSDAGTSLKTALSSLNPRSAEAEKLMADLGISAYDAQGNFIGLAEFAGRLQDGLSGLSTQQRQAALSTIFGADAIRAATVLYDEGAEGIQDWITAVDDQGYAAETAALRLDNLAGDVEAFGGAMETALIGVGEGADGPLRGLVQGATDVVAAFADAPEPVQNTALAIGGVTAAVGLMGGAALLAVPKAAAYKASLESLNISGGKVAKGVAGAAIAITGMALVVSQLASQQAEARASAEAYADTLEEGSQRTTAATRDMVVANLQAKQSLNLLGLEIDAVQFDSAADAAEKLGLSVSTVADATMGSVEALEQVAAVTKLRNRTDEDAVAVREKLGLKEGEWADAIDSVVNGVKGESASLEEAIRLARQHESAVDDGTAATEGQTSALEEFTSVTATAQQSVDDFITALQGLGDTQLSLNDANRQVEASLDDATEVLDKFKQSVYDTAIANGASEEAAHAAADAAVAQGQALDITTEAGRENQAALDAIAESYKKAAAATVEQTGVQSDAIPVIQAGRDAIVAAGEAAGMSKEQAGAYADQLGLIPGDVSTQVNLHAQAAMDAATAFARKLAEIPNSKEVYLYVQEQRIASGAPAGQVGAAYANADGGMYSYSSGGFGEGFYSGRQGALYKFAEPEVGWEAFISGRPGKEAENRGYALEAYGRLGGQMPAGDTIQHFSYNASPIREMDPRAVNTIMMREFARKIGG</sequence>
<gene>
    <name evidence="3" type="ORF">ATC03_07920</name>
</gene>
<evidence type="ECO:0000313" key="3">
    <source>
        <dbReference type="EMBL" id="ANJ26648.1"/>
    </source>
</evidence>
<dbReference type="Pfam" id="PF10145">
    <property type="entry name" value="PhageMin_Tail"/>
    <property type="match status" value="1"/>
</dbReference>
<reference evidence="4" key="2">
    <citation type="submission" date="2016-01" db="EMBL/GenBank/DDBJ databases">
        <title>Complete genome sequence of Agromyces aureus AR33T and comparison with related organisms.</title>
        <authorList>
            <person name="Corretto E."/>
            <person name="Antonielli L."/>
            <person name="Sessitsch A."/>
            <person name="Brader G."/>
        </authorList>
    </citation>
    <scope>NUCLEOTIDE SEQUENCE [LARGE SCALE GENOMIC DNA]</scope>
    <source>
        <strain evidence="4">AR33</strain>
    </source>
</reference>
<dbReference type="InterPro" id="IPR010090">
    <property type="entry name" value="Phage_tape_meas"/>
</dbReference>
<reference evidence="3 4" key="1">
    <citation type="journal article" date="2016" name="Int. J. Syst. Evol. Microbiol.">
        <title>Agromyces aureus sp. nov., isolated from the rhizosphere of Salix caprea L. grown in a heavy-metal-contaminated soil.</title>
        <authorList>
            <person name="Corretto E."/>
            <person name="Antonielli L."/>
            <person name="Sessitsch A."/>
            <person name="Compant S."/>
            <person name="Gorfer M."/>
            <person name="Kuffner M."/>
            <person name="Brader G."/>
        </authorList>
    </citation>
    <scope>NUCLEOTIDE SEQUENCE [LARGE SCALE GENOMIC DNA]</scope>
    <source>
        <strain evidence="3 4">AR33</strain>
    </source>
</reference>
<name>A0A191WEM8_9MICO</name>
<keyword evidence="1" id="KW-1188">Viral release from host cell</keyword>
<dbReference type="NCBIfam" id="TIGR01760">
    <property type="entry name" value="tape_meas_TP901"/>
    <property type="match status" value="1"/>
</dbReference>
<feature type="domain" description="Phage tail tape measure protein" evidence="2">
    <location>
        <begin position="88"/>
        <end position="288"/>
    </location>
</feature>
<evidence type="ECO:0000313" key="4">
    <source>
        <dbReference type="Proteomes" id="UP000078437"/>
    </source>
</evidence>
<dbReference type="Proteomes" id="UP000078437">
    <property type="component" value="Chromosome"/>
</dbReference>
<dbReference type="KEGG" id="agy:ATC03_07920"/>
<evidence type="ECO:0000259" key="2">
    <source>
        <dbReference type="Pfam" id="PF10145"/>
    </source>
</evidence>
<keyword evidence="4" id="KW-1185">Reference proteome</keyword>
<protein>
    <recommendedName>
        <fullName evidence="2">Phage tail tape measure protein domain-containing protein</fullName>
    </recommendedName>
</protein>
<dbReference type="EMBL" id="CP013979">
    <property type="protein sequence ID" value="ANJ26648.1"/>
    <property type="molecule type" value="Genomic_DNA"/>
</dbReference>
<dbReference type="PANTHER" id="PTHR37813:SF1">
    <property type="entry name" value="FELS-2 PROPHAGE PROTEIN"/>
    <property type="match status" value="1"/>
</dbReference>
<accession>A0A191WEM8</accession>
<dbReference type="PANTHER" id="PTHR37813">
    <property type="entry name" value="FELS-2 PROPHAGE PROTEIN"/>
    <property type="match status" value="1"/>
</dbReference>
<organism evidence="3 4">
    <name type="scientific">Agromyces aureus</name>
    <dbReference type="NCBI Taxonomy" id="453304"/>
    <lineage>
        <taxon>Bacteria</taxon>
        <taxon>Bacillati</taxon>
        <taxon>Actinomycetota</taxon>
        <taxon>Actinomycetes</taxon>
        <taxon>Micrococcales</taxon>
        <taxon>Microbacteriaceae</taxon>
        <taxon>Agromyces</taxon>
    </lineage>
</organism>
<evidence type="ECO:0000256" key="1">
    <source>
        <dbReference type="ARBA" id="ARBA00022612"/>
    </source>
</evidence>
<proteinExistence type="predicted"/>